<dbReference type="AlphaFoldDB" id="A0A376EPG4"/>
<dbReference type="Proteomes" id="UP000255224">
    <property type="component" value="Unassembled WGS sequence"/>
</dbReference>
<protein>
    <submittedName>
        <fullName evidence="1">Uncharacterized protein</fullName>
    </submittedName>
</protein>
<dbReference type="RefSeq" id="WP_262511641.1">
    <property type="nucleotide sequence ID" value="NZ_UFVQ01000003.1"/>
</dbReference>
<name>A0A376EPG4_CHRCU</name>
<reference evidence="1 2" key="1">
    <citation type="submission" date="2018-06" db="EMBL/GenBank/DDBJ databases">
        <authorList>
            <consortium name="Pathogen Informatics"/>
            <person name="Doyle S."/>
        </authorList>
    </citation>
    <scope>NUCLEOTIDE SEQUENCE [LARGE SCALE GENOMIC DNA]</scope>
    <source>
        <strain evidence="1 2">NCTC13533</strain>
    </source>
</reference>
<accession>A0A376EPG4</accession>
<sequence>MGGIIQGGVPDPALLFLGIGDHECDAYSLQVGQFESGDEERICG</sequence>
<gene>
    <name evidence="1" type="ORF">NCTC13533_05238</name>
</gene>
<evidence type="ECO:0000313" key="1">
    <source>
        <dbReference type="EMBL" id="STD12570.1"/>
    </source>
</evidence>
<dbReference type="EMBL" id="UFVQ01000003">
    <property type="protein sequence ID" value="STD12570.1"/>
    <property type="molecule type" value="Genomic_DNA"/>
</dbReference>
<evidence type="ECO:0000313" key="2">
    <source>
        <dbReference type="Proteomes" id="UP000255224"/>
    </source>
</evidence>
<proteinExistence type="predicted"/>
<organism evidence="1 2">
    <name type="scientific">Chryseobacterium carnipullorum</name>
    <dbReference type="NCBI Taxonomy" id="1124835"/>
    <lineage>
        <taxon>Bacteria</taxon>
        <taxon>Pseudomonadati</taxon>
        <taxon>Bacteroidota</taxon>
        <taxon>Flavobacteriia</taxon>
        <taxon>Flavobacteriales</taxon>
        <taxon>Weeksellaceae</taxon>
        <taxon>Chryseobacterium group</taxon>
        <taxon>Chryseobacterium</taxon>
    </lineage>
</organism>